<dbReference type="GO" id="GO:0004540">
    <property type="term" value="F:RNA nuclease activity"/>
    <property type="evidence" value="ECO:0007669"/>
    <property type="project" value="UniProtKB-ARBA"/>
</dbReference>
<proteinExistence type="inferred from homology"/>
<dbReference type="EMBL" id="KV453930">
    <property type="protein sequence ID" value="ODV73566.1"/>
    <property type="molecule type" value="Genomic_DNA"/>
</dbReference>
<evidence type="ECO:0000256" key="1">
    <source>
        <dbReference type="ARBA" id="ARBA00004123"/>
    </source>
</evidence>
<dbReference type="OMA" id="WANDWIY"/>
<dbReference type="FunFam" id="3.40.50.1010:FF:000045">
    <property type="entry name" value="Transcriptional protein swt1"/>
    <property type="match status" value="1"/>
</dbReference>
<name>A0A1E4S232_CYBJN</name>
<evidence type="ECO:0000256" key="2">
    <source>
        <dbReference type="ARBA" id="ARBA00023163"/>
    </source>
</evidence>
<feature type="non-terminal residue" evidence="8">
    <location>
        <position position="367"/>
    </location>
</feature>
<evidence type="ECO:0000256" key="4">
    <source>
        <dbReference type="ARBA" id="ARBA00060839"/>
    </source>
</evidence>
<dbReference type="InterPro" id="IPR049014">
    <property type="entry name" value="SWT1_C"/>
</dbReference>
<gene>
    <name evidence="8" type="ORF">CYBJADRAFT_120620</name>
</gene>
<dbReference type="InterPro" id="IPR002716">
    <property type="entry name" value="PIN_dom"/>
</dbReference>
<dbReference type="AlphaFoldDB" id="A0A1E4S232"/>
<accession>A0A1E4S232</accession>
<evidence type="ECO:0000256" key="3">
    <source>
        <dbReference type="ARBA" id="ARBA00023242"/>
    </source>
</evidence>
<evidence type="ECO:0000256" key="6">
    <source>
        <dbReference type="SAM" id="MobiDB-lite"/>
    </source>
</evidence>
<dbReference type="OrthoDB" id="2017974at2759"/>
<dbReference type="GeneID" id="30986726"/>
<comment type="similarity">
    <text evidence="4">Belongs to the SWT1 family.</text>
</comment>
<dbReference type="Pfam" id="PF21693">
    <property type="entry name" value="SWT1_3rd"/>
    <property type="match status" value="1"/>
</dbReference>
<dbReference type="InterPro" id="IPR029060">
    <property type="entry name" value="PIN-like_dom_sf"/>
</dbReference>
<dbReference type="Proteomes" id="UP000094389">
    <property type="component" value="Unassembled WGS sequence"/>
</dbReference>
<dbReference type="PANTHER" id="PTHR16161">
    <property type="entry name" value="TRANSCRIPTIONAL PROTEIN SWT1"/>
    <property type="match status" value="1"/>
</dbReference>
<protein>
    <recommendedName>
        <fullName evidence="5">Transcriptional protein SWT1</fullName>
    </recommendedName>
</protein>
<feature type="domain" description="PIN" evidence="7">
    <location>
        <begin position="57"/>
        <end position="183"/>
    </location>
</feature>
<evidence type="ECO:0000256" key="5">
    <source>
        <dbReference type="ARBA" id="ARBA00074620"/>
    </source>
</evidence>
<comment type="subcellular location">
    <subcellularLocation>
        <location evidence="1">Nucleus</location>
    </subcellularLocation>
</comment>
<dbReference type="GO" id="GO:0005634">
    <property type="term" value="C:nucleus"/>
    <property type="evidence" value="ECO:0007669"/>
    <property type="project" value="UniProtKB-SubCell"/>
</dbReference>
<organism evidence="8 9">
    <name type="scientific">Cyberlindnera jadinii (strain ATCC 18201 / CBS 1600 / BCRC 20928 / JCM 3617 / NBRC 0987 / NRRL Y-1542)</name>
    <name type="common">Torula yeast</name>
    <name type="synonym">Candida utilis</name>
    <dbReference type="NCBI Taxonomy" id="983966"/>
    <lineage>
        <taxon>Eukaryota</taxon>
        <taxon>Fungi</taxon>
        <taxon>Dikarya</taxon>
        <taxon>Ascomycota</taxon>
        <taxon>Saccharomycotina</taxon>
        <taxon>Saccharomycetes</taxon>
        <taxon>Phaffomycetales</taxon>
        <taxon>Phaffomycetaceae</taxon>
        <taxon>Cyberlindnera</taxon>
    </lineage>
</organism>
<dbReference type="CDD" id="cd18727">
    <property type="entry name" value="PIN_Swt1-like"/>
    <property type="match status" value="1"/>
</dbReference>
<evidence type="ECO:0000313" key="8">
    <source>
        <dbReference type="EMBL" id="ODV73566.1"/>
    </source>
</evidence>
<dbReference type="Pfam" id="PF13638">
    <property type="entry name" value="PIN_4"/>
    <property type="match status" value="1"/>
</dbReference>
<sequence length="367" mass="42037">HDSEGDIPIIGMDDEQEVQIVSDFVTERRNEAGFVSLSSKPIPELDDNPEVLQSRDIMMVIDTNFIISHLDIVDDLSKLYEKYHHRIVIPVTVIQELDGLKLSHKRPKDVISDITVGHLARWANDWIYRMLAARDSSVRAQKLRESIDKESTKDDAILDCCLYFKERTGSMVVLLSNDKNLCMKALANEILTVSYTKGMTAKLIAEKSFQENMEYEAAHHHSSNMNDKEESQTTESVDGEATISFGDASDLVFSEIQKVVLEALDAVMYAEYEDDVELIGYDKGKVLTLGDALKVISQYWISVFTEYFKKSSFKPSKGNDNRYKYKPLTKEELEDFIRYWSGILTALYVKRDEVQNSALDKIIERWE</sequence>
<dbReference type="SMART" id="SM00670">
    <property type="entry name" value="PINc"/>
    <property type="match status" value="1"/>
</dbReference>
<feature type="non-terminal residue" evidence="8">
    <location>
        <position position="1"/>
    </location>
</feature>
<keyword evidence="2" id="KW-0804">Transcription</keyword>
<dbReference type="Gene3D" id="3.40.50.1010">
    <property type="entry name" value="5'-nuclease"/>
    <property type="match status" value="1"/>
</dbReference>
<keyword evidence="3" id="KW-0539">Nucleus</keyword>
<evidence type="ECO:0000259" key="7">
    <source>
        <dbReference type="SMART" id="SM00670"/>
    </source>
</evidence>
<keyword evidence="9" id="KW-1185">Reference proteome</keyword>
<dbReference type="PANTHER" id="PTHR16161:SF0">
    <property type="entry name" value="TRANSCRIPTIONAL PROTEIN SWT1"/>
    <property type="match status" value="1"/>
</dbReference>
<feature type="region of interest" description="Disordered" evidence="6">
    <location>
        <begin position="218"/>
        <end position="237"/>
    </location>
</feature>
<dbReference type="InterPro" id="IPR052626">
    <property type="entry name" value="SWT1_Regulator"/>
</dbReference>
<dbReference type="SUPFAM" id="SSF88723">
    <property type="entry name" value="PIN domain-like"/>
    <property type="match status" value="1"/>
</dbReference>
<reference evidence="8 9" key="1">
    <citation type="journal article" date="2016" name="Proc. Natl. Acad. Sci. U.S.A.">
        <title>Comparative genomics of biotechnologically important yeasts.</title>
        <authorList>
            <person name="Riley R."/>
            <person name="Haridas S."/>
            <person name="Wolfe K.H."/>
            <person name="Lopes M.R."/>
            <person name="Hittinger C.T."/>
            <person name="Goeker M."/>
            <person name="Salamov A.A."/>
            <person name="Wisecaver J.H."/>
            <person name="Long T.M."/>
            <person name="Calvey C.H."/>
            <person name="Aerts A.L."/>
            <person name="Barry K.W."/>
            <person name="Choi C."/>
            <person name="Clum A."/>
            <person name="Coughlan A.Y."/>
            <person name="Deshpande S."/>
            <person name="Douglass A.P."/>
            <person name="Hanson S.J."/>
            <person name="Klenk H.-P."/>
            <person name="LaButti K.M."/>
            <person name="Lapidus A."/>
            <person name="Lindquist E.A."/>
            <person name="Lipzen A.M."/>
            <person name="Meier-Kolthoff J.P."/>
            <person name="Ohm R.A."/>
            <person name="Otillar R.P."/>
            <person name="Pangilinan J.L."/>
            <person name="Peng Y."/>
            <person name="Rokas A."/>
            <person name="Rosa C.A."/>
            <person name="Scheuner C."/>
            <person name="Sibirny A.A."/>
            <person name="Slot J.C."/>
            <person name="Stielow J.B."/>
            <person name="Sun H."/>
            <person name="Kurtzman C.P."/>
            <person name="Blackwell M."/>
            <person name="Grigoriev I.V."/>
            <person name="Jeffries T.W."/>
        </authorList>
    </citation>
    <scope>NUCLEOTIDE SEQUENCE [LARGE SCALE GENOMIC DNA]</scope>
    <source>
        <strain evidence="9">ATCC 18201 / CBS 1600 / BCRC 20928 / JCM 3617 / NBRC 0987 / NRRL Y-1542</strain>
    </source>
</reference>
<dbReference type="STRING" id="983966.A0A1E4S232"/>
<evidence type="ECO:0000313" key="9">
    <source>
        <dbReference type="Proteomes" id="UP000094389"/>
    </source>
</evidence>
<dbReference type="RefSeq" id="XP_020070605.1">
    <property type="nucleotide sequence ID" value="XM_020212330.1"/>
</dbReference>